<gene>
    <name evidence="4" type="primary">davT</name>
    <name evidence="4" type="ORF">Pr1d_07040</name>
</gene>
<dbReference type="InterPro" id="IPR015422">
    <property type="entry name" value="PyrdxlP-dep_Trfase_small"/>
</dbReference>
<dbReference type="InterPro" id="IPR005814">
    <property type="entry name" value="Aminotrans_3"/>
</dbReference>
<reference evidence="4 5" key="1">
    <citation type="submission" date="2019-08" db="EMBL/GenBank/DDBJ databases">
        <title>Deep-cultivation of Planctomycetes and their phenomic and genomic characterization uncovers novel biology.</title>
        <authorList>
            <person name="Wiegand S."/>
            <person name="Jogler M."/>
            <person name="Boedeker C."/>
            <person name="Pinto D."/>
            <person name="Vollmers J."/>
            <person name="Rivas-Marin E."/>
            <person name="Kohn T."/>
            <person name="Peeters S.H."/>
            <person name="Heuer A."/>
            <person name="Rast P."/>
            <person name="Oberbeckmann S."/>
            <person name="Bunk B."/>
            <person name="Jeske O."/>
            <person name="Meyerdierks A."/>
            <person name="Storesund J.E."/>
            <person name="Kallscheuer N."/>
            <person name="Luecker S."/>
            <person name="Lage O.M."/>
            <person name="Pohl T."/>
            <person name="Merkel B.J."/>
            <person name="Hornburger P."/>
            <person name="Mueller R.-W."/>
            <person name="Bruemmer F."/>
            <person name="Labrenz M."/>
            <person name="Spormann A.M."/>
            <person name="Op den Camp H."/>
            <person name="Overmann J."/>
            <person name="Amann R."/>
            <person name="Jetten M.S.M."/>
            <person name="Mascher T."/>
            <person name="Medema M.H."/>
            <person name="Devos D.P."/>
            <person name="Kaster A.-K."/>
            <person name="Ovreas L."/>
            <person name="Rohde M."/>
            <person name="Galperin M.Y."/>
            <person name="Jogler C."/>
        </authorList>
    </citation>
    <scope>NUCLEOTIDE SEQUENCE [LARGE SCALE GENOMIC DNA]</scope>
    <source>
        <strain evidence="4 5">Pr1d</strain>
    </source>
</reference>
<proteinExistence type="inferred from homology"/>
<evidence type="ECO:0000313" key="4">
    <source>
        <dbReference type="EMBL" id="QEG33441.1"/>
    </source>
</evidence>
<name>A0A5B9QGG5_9BACT</name>
<dbReference type="Proteomes" id="UP000323917">
    <property type="component" value="Chromosome"/>
</dbReference>
<dbReference type="GO" id="GO:0030170">
    <property type="term" value="F:pyridoxal phosphate binding"/>
    <property type="evidence" value="ECO:0007669"/>
    <property type="project" value="InterPro"/>
</dbReference>
<dbReference type="PANTHER" id="PTHR45688:SF13">
    <property type="entry name" value="ALANINE--GLYOXYLATE AMINOTRANSFERASE 2-LIKE"/>
    <property type="match status" value="1"/>
</dbReference>
<dbReference type="InterPro" id="IPR015424">
    <property type="entry name" value="PyrdxlP-dep_Trfase"/>
</dbReference>
<evidence type="ECO:0000313" key="5">
    <source>
        <dbReference type="Proteomes" id="UP000323917"/>
    </source>
</evidence>
<keyword evidence="5" id="KW-1185">Reference proteome</keyword>
<dbReference type="PANTHER" id="PTHR45688">
    <property type="match status" value="1"/>
</dbReference>
<dbReference type="EC" id="2.6.1.48" evidence="4"/>
<keyword evidence="4" id="KW-0032">Aminotransferase</keyword>
<dbReference type="InterPro" id="IPR015421">
    <property type="entry name" value="PyrdxlP-dep_Trfase_major"/>
</dbReference>
<dbReference type="SUPFAM" id="SSF53383">
    <property type="entry name" value="PLP-dependent transferases"/>
    <property type="match status" value="1"/>
</dbReference>
<dbReference type="PIRSF" id="PIRSF000521">
    <property type="entry name" value="Transaminase_4ab_Lys_Orn"/>
    <property type="match status" value="1"/>
</dbReference>
<evidence type="ECO:0000256" key="1">
    <source>
        <dbReference type="ARBA" id="ARBA00008954"/>
    </source>
</evidence>
<dbReference type="GO" id="GO:0047589">
    <property type="term" value="F:5-aminovalerate transaminase activity"/>
    <property type="evidence" value="ECO:0007669"/>
    <property type="project" value="UniProtKB-EC"/>
</dbReference>
<dbReference type="OrthoDB" id="9816013at2"/>
<dbReference type="CDD" id="cd00610">
    <property type="entry name" value="OAT_like"/>
    <property type="match status" value="1"/>
</dbReference>
<accession>A0A5B9QGG5</accession>
<keyword evidence="4" id="KW-0808">Transferase</keyword>
<dbReference type="Pfam" id="PF00202">
    <property type="entry name" value="Aminotran_3"/>
    <property type="match status" value="1"/>
</dbReference>
<dbReference type="AlphaFoldDB" id="A0A5B9QGG5"/>
<dbReference type="RefSeq" id="WP_148072209.1">
    <property type="nucleotide sequence ID" value="NZ_CP042913.1"/>
</dbReference>
<dbReference type="KEGG" id="bgok:Pr1d_07040"/>
<dbReference type="EMBL" id="CP042913">
    <property type="protein sequence ID" value="QEG33441.1"/>
    <property type="molecule type" value="Genomic_DNA"/>
</dbReference>
<protein>
    <submittedName>
        <fullName evidence="4">5-aminovalerate aminotransferase DavT</fullName>
        <ecNumber evidence="4">2.6.1.48</ecNumber>
    </submittedName>
</protein>
<organism evidence="4 5">
    <name type="scientific">Bythopirellula goksoeyrii</name>
    <dbReference type="NCBI Taxonomy" id="1400387"/>
    <lineage>
        <taxon>Bacteria</taxon>
        <taxon>Pseudomonadati</taxon>
        <taxon>Planctomycetota</taxon>
        <taxon>Planctomycetia</taxon>
        <taxon>Pirellulales</taxon>
        <taxon>Lacipirellulaceae</taxon>
        <taxon>Bythopirellula</taxon>
    </lineage>
</organism>
<keyword evidence="2 3" id="KW-0663">Pyridoxal phosphate</keyword>
<dbReference type="Gene3D" id="3.40.640.10">
    <property type="entry name" value="Type I PLP-dependent aspartate aminotransferase-like (Major domain)"/>
    <property type="match status" value="1"/>
</dbReference>
<dbReference type="Gene3D" id="3.90.1150.10">
    <property type="entry name" value="Aspartate Aminotransferase, domain 1"/>
    <property type="match status" value="1"/>
</dbReference>
<sequence length="464" mass="50902">MSSTSTIYPSTYKSEWAAIDPSETPHVVVAPPGPKSQALHERCTKYFKGLSGQVKLFPVAFESGQGCELTDADGNRYIDFSSGIYVTTLGHCHPKITEAIQKASATLMNCHDFTTEIKTRLVEKLAEVLPGDLNGFQFYDSGTTAVEAGQRVLRAATGKHEMLSCFYDYHGKTYGGVSLGHIRSSVYGPVRAPGMHMVPRPDAYRPMWLNDDGLIDTDKYIEFYDEYIDKGTVGAVAGFVLEPIQGWGGSIMPPDDFFPKLRTYCDERGILLMADEVLTSWGRTGKWLCMEHWDVVPDIVSIGKGFGNGFPVTCVAVREPYKESFEAISASSSYGGNPMACAAALASTEVIEEENLLERATYLGELALNRMEKMKAEHAIVGDVRAKGCLMGIELVKDKESKEPFNEAGALVYQKAFRKGLAWIPAGHILRMSPPIVMDDAALLKGLDIIDEAIGETEQELGFN</sequence>
<comment type="similarity">
    <text evidence="1 3">Belongs to the class-III pyridoxal-phosphate-dependent aminotransferase family.</text>
</comment>
<evidence type="ECO:0000256" key="3">
    <source>
        <dbReference type="RuleBase" id="RU003560"/>
    </source>
</evidence>
<evidence type="ECO:0000256" key="2">
    <source>
        <dbReference type="ARBA" id="ARBA00022898"/>
    </source>
</evidence>